<reference evidence="1 2" key="1">
    <citation type="submission" date="2023-06" db="EMBL/GenBank/DDBJ databases">
        <title>Alkalimonas sp., MEB004 an alkaliphilic bacterium isolated from Lonar Lake, India.</title>
        <authorList>
            <person name="Joshi A."/>
            <person name="Thite S."/>
        </authorList>
    </citation>
    <scope>NUCLEOTIDE SEQUENCE [LARGE SCALE GENOMIC DNA]</scope>
    <source>
        <strain evidence="1 2">MEB004</strain>
    </source>
</reference>
<accession>A0ABU7JI00</accession>
<protein>
    <submittedName>
        <fullName evidence="1">Uncharacterized protein</fullName>
    </submittedName>
</protein>
<sequence>MATQHFTFTSTLQIHIAPHEQEIYADKGEAITFELANKSGLKLLDWGLYFNNPFEPERSTRYSFGAKSCAEHLYRAEKRVAQDSTTVKVPMYNAYALYLVAELKDGKQQLFQLDPEIIINDGDVDS</sequence>
<keyword evidence="2" id="KW-1185">Reference proteome</keyword>
<name>A0ABU7JI00_9GAMM</name>
<gene>
    <name evidence="1" type="ORF">QWF21_13845</name>
</gene>
<dbReference type="RefSeq" id="WP_330088637.1">
    <property type="nucleotide sequence ID" value="NZ_JAUGZK010000011.1"/>
</dbReference>
<proteinExistence type="predicted"/>
<comment type="caution">
    <text evidence="1">The sequence shown here is derived from an EMBL/GenBank/DDBJ whole genome shotgun (WGS) entry which is preliminary data.</text>
</comment>
<dbReference type="EMBL" id="JAUGZK010000011">
    <property type="protein sequence ID" value="MEE2025321.1"/>
    <property type="molecule type" value="Genomic_DNA"/>
</dbReference>
<evidence type="ECO:0000313" key="1">
    <source>
        <dbReference type="EMBL" id="MEE2025321.1"/>
    </source>
</evidence>
<organism evidence="1 2">
    <name type="scientific">Alkalimonas mucilaginosa</name>
    <dbReference type="NCBI Taxonomy" id="3057676"/>
    <lineage>
        <taxon>Bacteria</taxon>
        <taxon>Pseudomonadati</taxon>
        <taxon>Pseudomonadota</taxon>
        <taxon>Gammaproteobacteria</taxon>
        <taxon>Alkalimonas</taxon>
    </lineage>
</organism>
<dbReference type="Proteomes" id="UP001339167">
    <property type="component" value="Unassembled WGS sequence"/>
</dbReference>
<evidence type="ECO:0000313" key="2">
    <source>
        <dbReference type="Proteomes" id="UP001339167"/>
    </source>
</evidence>